<feature type="transmembrane region" description="Helical" evidence="8">
    <location>
        <begin position="272"/>
        <end position="292"/>
    </location>
</feature>
<keyword evidence="7" id="KW-0807">Transducer</keyword>
<dbReference type="EMBL" id="CAJNOI010000001">
    <property type="protein sequence ID" value="CAF0720870.1"/>
    <property type="molecule type" value="Genomic_DNA"/>
</dbReference>
<comment type="caution">
    <text evidence="11">The sequence shown here is derived from an EMBL/GenBank/DDBJ whole genome shotgun (WGS) entry which is preliminary data.</text>
</comment>
<organism evidence="11 12">
    <name type="scientific">Adineta steineri</name>
    <dbReference type="NCBI Taxonomy" id="433720"/>
    <lineage>
        <taxon>Eukaryota</taxon>
        <taxon>Metazoa</taxon>
        <taxon>Spiralia</taxon>
        <taxon>Gnathifera</taxon>
        <taxon>Rotifera</taxon>
        <taxon>Eurotatoria</taxon>
        <taxon>Bdelloidea</taxon>
        <taxon>Adinetida</taxon>
        <taxon>Adinetidae</taxon>
        <taxon>Adineta</taxon>
    </lineage>
</organism>
<feature type="transmembrane region" description="Helical" evidence="8">
    <location>
        <begin position="186"/>
        <end position="206"/>
    </location>
</feature>
<dbReference type="GO" id="GO:0005886">
    <property type="term" value="C:plasma membrane"/>
    <property type="evidence" value="ECO:0007669"/>
    <property type="project" value="TreeGrafter"/>
</dbReference>
<evidence type="ECO:0000313" key="10">
    <source>
        <dbReference type="EMBL" id="CAF0720870.1"/>
    </source>
</evidence>
<evidence type="ECO:0000256" key="2">
    <source>
        <dbReference type="ARBA" id="ARBA00022692"/>
    </source>
</evidence>
<comment type="subcellular location">
    <subcellularLocation>
        <location evidence="1">Membrane</location>
        <topology evidence="1">Multi-pass membrane protein</topology>
    </subcellularLocation>
</comment>
<gene>
    <name evidence="10" type="ORF">BJG266_LOCUS258</name>
    <name evidence="11" type="ORF">QVE165_LOCUS22554</name>
</gene>
<dbReference type="EMBL" id="CAJNOM010000149">
    <property type="protein sequence ID" value="CAF1142374.1"/>
    <property type="molecule type" value="Genomic_DNA"/>
</dbReference>
<dbReference type="Proteomes" id="UP000663877">
    <property type="component" value="Unassembled WGS sequence"/>
</dbReference>
<keyword evidence="12" id="KW-1185">Reference proteome</keyword>
<dbReference type="AlphaFoldDB" id="A0A814S5B4"/>
<dbReference type="InterPro" id="IPR017452">
    <property type="entry name" value="GPCR_Rhodpsn_7TM"/>
</dbReference>
<feature type="transmembrane region" description="Helical" evidence="8">
    <location>
        <begin position="95"/>
        <end position="113"/>
    </location>
</feature>
<feature type="transmembrane region" description="Helical" evidence="8">
    <location>
        <begin position="227"/>
        <end position="252"/>
    </location>
</feature>
<feature type="transmembrane region" description="Helical" evidence="8">
    <location>
        <begin position="134"/>
        <end position="155"/>
    </location>
</feature>
<evidence type="ECO:0000259" key="9">
    <source>
        <dbReference type="PROSITE" id="PS50262"/>
    </source>
</evidence>
<proteinExistence type="predicted"/>
<dbReference type="PANTHER" id="PTHR24243:SF230">
    <property type="entry name" value="G-PROTEIN COUPLED RECEPTORS FAMILY 1 PROFILE DOMAIN-CONTAINING PROTEIN"/>
    <property type="match status" value="1"/>
</dbReference>
<dbReference type="Gene3D" id="1.20.1070.10">
    <property type="entry name" value="Rhodopsin 7-helix transmembrane proteins"/>
    <property type="match status" value="1"/>
</dbReference>
<evidence type="ECO:0000256" key="3">
    <source>
        <dbReference type="ARBA" id="ARBA00022989"/>
    </source>
</evidence>
<keyword evidence="4" id="KW-0297">G-protein coupled receptor</keyword>
<dbReference type="OrthoDB" id="10006176at2759"/>
<keyword evidence="3 8" id="KW-1133">Transmembrane helix</keyword>
<keyword evidence="2 8" id="KW-0812">Transmembrane</keyword>
<evidence type="ECO:0000313" key="12">
    <source>
        <dbReference type="Proteomes" id="UP000663832"/>
    </source>
</evidence>
<evidence type="ECO:0000313" key="11">
    <source>
        <dbReference type="EMBL" id="CAF1142374.1"/>
    </source>
</evidence>
<name>A0A814S5B4_9BILA</name>
<dbReference type="PANTHER" id="PTHR24243">
    <property type="entry name" value="G-PROTEIN COUPLED RECEPTOR"/>
    <property type="match status" value="1"/>
</dbReference>
<protein>
    <recommendedName>
        <fullName evidence="9">G-protein coupled receptors family 1 profile domain-containing protein</fullName>
    </recommendedName>
</protein>
<dbReference type="SUPFAM" id="SSF81321">
    <property type="entry name" value="Family A G protein-coupled receptor-like"/>
    <property type="match status" value="1"/>
</dbReference>
<reference evidence="11" key="1">
    <citation type="submission" date="2021-02" db="EMBL/GenBank/DDBJ databases">
        <authorList>
            <person name="Nowell W R."/>
        </authorList>
    </citation>
    <scope>NUCLEOTIDE SEQUENCE</scope>
</reference>
<feature type="transmembrane region" description="Helical" evidence="8">
    <location>
        <begin position="16"/>
        <end position="40"/>
    </location>
</feature>
<evidence type="ECO:0000256" key="4">
    <source>
        <dbReference type="ARBA" id="ARBA00023040"/>
    </source>
</evidence>
<evidence type="ECO:0000256" key="6">
    <source>
        <dbReference type="ARBA" id="ARBA00023170"/>
    </source>
</evidence>
<evidence type="ECO:0000256" key="7">
    <source>
        <dbReference type="ARBA" id="ARBA00023224"/>
    </source>
</evidence>
<keyword evidence="6" id="KW-0675">Receptor</keyword>
<evidence type="ECO:0000256" key="5">
    <source>
        <dbReference type="ARBA" id="ARBA00023136"/>
    </source>
</evidence>
<accession>A0A814S5B4</accession>
<feature type="transmembrane region" description="Helical" evidence="8">
    <location>
        <begin position="52"/>
        <end position="75"/>
    </location>
</feature>
<sequence>MASTSTSSFDYASQQVAIYLNGFNLIIGIPGGFLNILVFLSLKTFRENTCSFYLIIVSCLNVGQLLLGALSRFVISGFSIDWTIMSRPYCKLRIYLFQTFSLITLTCMCLATIDQYFATCKRVRWQKWSNITTTRYLTAITIIFWSIFSILYPIYYDIVLSLTTNKLSCMNTNPTFDRYNTNFHQIIMQGFLPNFLTALFGILAYYNTKNIAYRIVPLVRRELDKQLTSMLLVQVIFNTFSLLCYNIVSIMGPYINTSKDPVVLAKFRLVQIISYSIYYFYPACPFYIYVCVSERFRRQLTYVLFVKVFKHCKRLQLAANEVEPQP</sequence>
<dbReference type="GO" id="GO:0004930">
    <property type="term" value="F:G protein-coupled receptor activity"/>
    <property type="evidence" value="ECO:0007669"/>
    <property type="project" value="UniProtKB-KW"/>
</dbReference>
<dbReference type="Proteomes" id="UP000663832">
    <property type="component" value="Unassembled WGS sequence"/>
</dbReference>
<keyword evidence="5 8" id="KW-0472">Membrane</keyword>
<evidence type="ECO:0000256" key="8">
    <source>
        <dbReference type="SAM" id="Phobius"/>
    </source>
</evidence>
<dbReference type="PROSITE" id="PS50262">
    <property type="entry name" value="G_PROTEIN_RECEP_F1_2"/>
    <property type="match status" value="1"/>
</dbReference>
<evidence type="ECO:0000256" key="1">
    <source>
        <dbReference type="ARBA" id="ARBA00004141"/>
    </source>
</evidence>
<feature type="domain" description="G-protein coupled receptors family 1 profile" evidence="9">
    <location>
        <begin position="31"/>
        <end position="289"/>
    </location>
</feature>